<keyword evidence="6" id="KW-0328">Glycosyltransferase</keyword>
<feature type="transmembrane region" description="Helical" evidence="5">
    <location>
        <begin position="151"/>
        <end position="171"/>
    </location>
</feature>
<feature type="transmembrane region" description="Helical" evidence="5">
    <location>
        <begin position="127"/>
        <end position="144"/>
    </location>
</feature>
<dbReference type="GO" id="GO:0016757">
    <property type="term" value="F:glycosyltransferase activity"/>
    <property type="evidence" value="ECO:0007669"/>
    <property type="project" value="UniProtKB-KW"/>
</dbReference>
<feature type="transmembrane region" description="Helical" evidence="5">
    <location>
        <begin position="245"/>
        <end position="266"/>
    </location>
</feature>
<dbReference type="EMBL" id="JBHSPA010000031">
    <property type="protein sequence ID" value="MFC5827917.1"/>
    <property type="molecule type" value="Genomic_DNA"/>
</dbReference>
<dbReference type="EC" id="2.4.2.45" evidence="6"/>
<evidence type="ECO:0000256" key="3">
    <source>
        <dbReference type="ARBA" id="ARBA00022989"/>
    </source>
</evidence>
<feature type="transmembrane region" description="Helical" evidence="5">
    <location>
        <begin position="218"/>
        <end position="239"/>
    </location>
</feature>
<feature type="transmembrane region" description="Helical" evidence="5">
    <location>
        <begin position="56"/>
        <end position="75"/>
    </location>
</feature>
<dbReference type="InterPro" id="IPR044878">
    <property type="entry name" value="UbiA_sf"/>
</dbReference>
<keyword evidence="3 5" id="KW-1133">Transmembrane helix</keyword>
<dbReference type="Pfam" id="PF01040">
    <property type="entry name" value="UbiA"/>
    <property type="match status" value="1"/>
</dbReference>
<protein>
    <submittedName>
        <fullName evidence="6">Decaprenyl-phosphate phosphoribosyltransferase</fullName>
        <ecNumber evidence="6">2.4.2.45</ecNumber>
    </submittedName>
</protein>
<dbReference type="InterPro" id="IPR000537">
    <property type="entry name" value="UbiA_prenyltransferase"/>
</dbReference>
<evidence type="ECO:0000313" key="6">
    <source>
        <dbReference type="EMBL" id="MFC5827917.1"/>
    </source>
</evidence>
<dbReference type="Gene3D" id="1.10.357.140">
    <property type="entry name" value="UbiA prenyltransferase"/>
    <property type="match status" value="1"/>
</dbReference>
<evidence type="ECO:0000256" key="2">
    <source>
        <dbReference type="ARBA" id="ARBA00022692"/>
    </source>
</evidence>
<comment type="caution">
    <text evidence="6">The sequence shown here is derived from an EMBL/GenBank/DDBJ whole genome shotgun (WGS) entry which is preliminary data.</text>
</comment>
<evidence type="ECO:0000256" key="1">
    <source>
        <dbReference type="ARBA" id="ARBA00004141"/>
    </source>
</evidence>
<gene>
    <name evidence="6" type="ORF">ACFPZ3_28985</name>
</gene>
<dbReference type="RefSeq" id="WP_379517417.1">
    <property type="nucleotide sequence ID" value="NZ_JBHSPA010000031.1"/>
</dbReference>
<keyword evidence="4 5" id="KW-0472">Membrane</keyword>
<comment type="subcellular location">
    <subcellularLocation>
        <location evidence="1">Membrane</location>
        <topology evidence="1">Multi-pass membrane protein</topology>
    </subcellularLocation>
</comment>
<accession>A0ABW1CRN4</accession>
<name>A0ABW1CRN4_9ACTN</name>
<proteinExistence type="predicted"/>
<feature type="transmembrane region" description="Helical" evidence="5">
    <location>
        <begin position="95"/>
        <end position="121"/>
    </location>
</feature>
<feature type="transmembrane region" description="Helical" evidence="5">
    <location>
        <begin position="33"/>
        <end position="50"/>
    </location>
</feature>
<dbReference type="NCBIfam" id="NF008978">
    <property type="entry name" value="PRK12324.1-4"/>
    <property type="match status" value="1"/>
</dbReference>
<dbReference type="CDD" id="cd13963">
    <property type="entry name" value="PT_UbiA_2"/>
    <property type="match status" value="1"/>
</dbReference>
<keyword evidence="7" id="KW-1185">Reference proteome</keyword>
<feature type="transmembrane region" description="Helical" evidence="5">
    <location>
        <begin position="286"/>
        <end position="303"/>
    </location>
</feature>
<evidence type="ECO:0000256" key="5">
    <source>
        <dbReference type="SAM" id="Phobius"/>
    </source>
</evidence>
<keyword evidence="6" id="KW-0808">Transferase</keyword>
<keyword evidence="2 5" id="KW-0812">Transmembrane</keyword>
<sequence>MASVETARRAGTPARRHVALLGGLVRAGRPRQWVKNVLVVAAPGAAGVLFTARGGGLTLVAFAALCLAASGTYLINDAADAKADRLHPVKRFRPVAAGIVPAGVAVAVGAVLILMGMGAALLAGPELVAAVFGYVALTTAYTFWLKHIAVLDLIGVAGGFVIRAVAGAVAVGVPISVWFYAVVSLGSLFMVAGKRSGELRHAEAARTRATLTQYSARYLAHVQAMSSGAVIVTYSLWVFQLHDGIGLALLSLSIVPFVATILRYALLIDNGQGEAPEELVFRDRHLLIAGLILVALLVAGTYLN</sequence>
<reference evidence="7" key="1">
    <citation type="journal article" date="2019" name="Int. J. Syst. Evol. Microbiol.">
        <title>The Global Catalogue of Microorganisms (GCM) 10K type strain sequencing project: providing services to taxonomists for standard genome sequencing and annotation.</title>
        <authorList>
            <consortium name="The Broad Institute Genomics Platform"/>
            <consortium name="The Broad Institute Genome Sequencing Center for Infectious Disease"/>
            <person name="Wu L."/>
            <person name="Ma J."/>
        </authorList>
    </citation>
    <scope>NUCLEOTIDE SEQUENCE [LARGE SCALE GENOMIC DNA]</scope>
    <source>
        <strain evidence="7">CCUG 53903</strain>
    </source>
</reference>
<evidence type="ECO:0000256" key="4">
    <source>
        <dbReference type="ARBA" id="ARBA00023136"/>
    </source>
</evidence>
<organism evidence="6 7">
    <name type="scientific">Nonomuraea insulae</name>
    <dbReference type="NCBI Taxonomy" id="1616787"/>
    <lineage>
        <taxon>Bacteria</taxon>
        <taxon>Bacillati</taxon>
        <taxon>Actinomycetota</taxon>
        <taxon>Actinomycetes</taxon>
        <taxon>Streptosporangiales</taxon>
        <taxon>Streptosporangiaceae</taxon>
        <taxon>Nonomuraea</taxon>
    </lineage>
</organism>
<evidence type="ECO:0000313" key="7">
    <source>
        <dbReference type="Proteomes" id="UP001596058"/>
    </source>
</evidence>
<feature type="transmembrane region" description="Helical" evidence="5">
    <location>
        <begin position="177"/>
        <end position="197"/>
    </location>
</feature>
<dbReference type="Proteomes" id="UP001596058">
    <property type="component" value="Unassembled WGS sequence"/>
</dbReference>